<dbReference type="KEGG" id="mng:MNEG_5739"/>
<dbReference type="GeneID" id="25738616"/>
<evidence type="ECO:0000256" key="4">
    <source>
        <dbReference type="ARBA" id="ARBA00022692"/>
    </source>
</evidence>
<evidence type="ECO:0000256" key="8">
    <source>
        <dbReference type="ARBA" id="ARBA00023136"/>
    </source>
</evidence>
<sequence>MLLKKPVKSTPFRQAADQVQASIVALRSFIDENKRDYVAAAGRFTAEQKDRIEEEVLQVVSSCRARVEQLTNSIVAAQQQRAPSGRPVVNEQTVAHLHGAVLVLVEQLHVATAAFDRCRAVRNAQRLAEDMRMQQRRATNYKATTSAQHASSNSTGIGLPDGGEQRQGAVESGGGQLQQTMHDQETQRLLEDLMRSTNQVERVERTVRDITTMQQMISTAVMQQAEQIEQLYDVAVEATAHVRRGNEELRKTIAVNSSSTLYIVVLLLTASALLLLFDWINS</sequence>
<dbReference type="AlphaFoldDB" id="A0A0D2JTK1"/>
<keyword evidence="7" id="KW-0175">Coiled coil</keyword>
<reference evidence="12 13" key="1">
    <citation type="journal article" date="2013" name="BMC Genomics">
        <title>Reconstruction of the lipid metabolism for the microalga Monoraphidium neglectum from its genome sequence reveals characteristics suitable for biofuel production.</title>
        <authorList>
            <person name="Bogen C."/>
            <person name="Al-Dilaimi A."/>
            <person name="Albersmeier A."/>
            <person name="Wichmann J."/>
            <person name="Grundmann M."/>
            <person name="Rupp O."/>
            <person name="Lauersen K.J."/>
            <person name="Blifernez-Klassen O."/>
            <person name="Kalinowski J."/>
            <person name="Goesmann A."/>
            <person name="Mussgnug J.H."/>
            <person name="Kruse O."/>
        </authorList>
    </citation>
    <scope>NUCLEOTIDE SEQUENCE [LARGE SCALE GENOMIC DNA]</scope>
    <source>
        <strain evidence="12 13">SAG 48.87</strain>
    </source>
</reference>
<evidence type="ECO:0000256" key="9">
    <source>
        <dbReference type="SAM" id="MobiDB-lite"/>
    </source>
</evidence>
<dbReference type="EMBL" id="KK101094">
    <property type="protein sequence ID" value="KIZ02223.1"/>
    <property type="molecule type" value="Genomic_DNA"/>
</dbReference>
<evidence type="ECO:0000256" key="2">
    <source>
        <dbReference type="ARBA" id="ARBA00009063"/>
    </source>
</evidence>
<dbReference type="PROSITE" id="PS50192">
    <property type="entry name" value="T_SNARE"/>
    <property type="match status" value="1"/>
</dbReference>
<keyword evidence="8 10" id="KW-0472">Membrane</keyword>
<dbReference type="InterPro" id="IPR010989">
    <property type="entry name" value="SNARE"/>
</dbReference>
<dbReference type="GO" id="GO:0005783">
    <property type="term" value="C:endoplasmic reticulum"/>
    <property type="evidence" value="ECO:0007669"/>
    <property type="project" value="TreeGrafter"/>
</dbReference>
<dbReference type="GO" id="GO:0006890">
    <property type="term" value="P:retrograde vesicle-mediated transport, Golgi to endoplasmic reticulum"/>
    <property type="evidence" value="ECO:0007669"/>
    <property type="project" value="TreeGrafter"/>
</dbReference>
<feature type="transmembrane region" description="Helical" evidence="10">
    <location>
        <begin position="260"/>
        <end position="280"/>
    </location>
</feature>
<evidence type="ECO:0000313" key="13">
    <source>
        <dbReference type="Proteomes" id="UP000054498"/>
    </source>
</evidence>
<protein>
    <submittedName>
        <fullName evidence="12">Syntaxin-81</fullName>
    </submittedName>
</protein>
<evidence type="ECO:0000256" key="10">
    <source>
        <dbReference type="SAM" id="Phobius"/>
    </source>
</evidence>
<evidence type="ECO:0000256" key="3">
    <source>
        <dbReference type="ARBA" id="ARBA00022448"/>
    </source>
</evidence>
<keyword evidence="13" id="KW-1185">Reference proteome</keyword>
<organism evidence="12 13">
    <name type="scientific">Monoraphidium neglectum</name>
    <dbReference type="NCBI Taxonomy" id="145388"/>
    <lineage>
        <taxon>Eukaryota</taxon>
        <taxon>Viridiplantae</taxon>
        <taxon>Chlorophyta</taxon>
        <taxon>core chlorophytes</taxon>
        <taxon>Chlorophyceae</taxon>
        <taxon>CS clade</taxon>
        <taxon>Sphaeropleales</taxon>
        <taxon>Selenastraceae</taxon>
        <taxon>Monoraphidium</taxon>
    </lineage>
</organism>
<evidence type="ECO:0000256" key="5">
    <source>
        <dbReference type="ARBA" id="ARBA00022927"/>
    </source>
</evidence>
<comment type="subcellular location">
    <subcellularLocation>
        <location evidence="1">Membrane</location>
        <topology evidence="1">Single-pass type IV membrane protein</topology>
    </subcellularLocation>
</comment>
<dbReference type="Proteomes" id="UP000054498">
    <property type="component" value="Unassembled WGS sequence"/>
</dbReference>
<evidence type="ECO:0000256" key="1">
    <source>
        <dbReference type="ARBA" id="ARBA00004211"/>
    </source>
</evidence>
<feature type="compositionally biased region" description="Polar residues" evidence="9">
    <location>
        <begin position="141"/>
        <end position="156"/>
    </location>
</feature>
<keyword evidence="6 10" id="KW-1133">Transmembrane helix</keyword>
<dbReference type="RefSeq" id="XP_013901242.1">
    <property type="nucleotide sequence ID" value="XM_014045788.1"/>
</dbReference>
<dbReference type="SUPFAM" id="SSF47661">
    <property type="entry name" value="t-snare proteins"/>
    <property type="match status" value="1"/>
</dbReference>
<feature type="domain" description="T-SNARE coiled-coil homology" evidence="11">
    <location>
        <begin position="190"/>
        <end position="252"/>
    </location>
</feature>
<dbReference type="GO" id="GO:0015031">
    <property type="term" value="P:protein transport"/>
    <property type="evidence" value="ECO:0007669"/>
    <property type="project" value="UniProtKB-KW"/>
</dbReference>
<dbReference type="Gene3D" id="1.20.5.110">
    <property type="match status" value="1"/>
</dbReference>
<dbReference type="PANTHER" id="PTHR15959">
    <property type="entry name" value="SYNTAXIN-18"/>
    <property type="match status" value="1"/>
</dbReference>
<dbReference type="PANTHER" id="PTHR15959:SF0">
    <property type="entry name" value="SYNTAXIN-18"/>
    <property type="match status" value="1"/>
</dbReference>
<dbReference type="STRING" id="145388.A0A0D2JTK1"/>
<proteinExistence type="inferred from homology"/>
<dbReference type="OrthoDB" id="342981at2759"/>
<keyword evidence="3" id="KW-0813">Transport</keyword>
<evidence type="ECO:0000256" key="7">
    <source>
        <dbReference type="ARBA" id="ARBA00023054"/>
    </source>
</evidence>
<accession>A0A0D2JTK1</accession>
<evidence type="ECO:0000259" key="11">
    <source>
        <dbReference type="PROSITE" id="PS50192"/>
    </source>
</evidence>
<dbReference type="SMART" id="SM00397">
    <property type="entry name" value="t_SNARE"/>
    <property type="match status" value="1"/>
</dbReference>
<comment type="similarity">
    <text evidence="2">Belongs to the syntaxin family.</text>
</comment>
<name>A0A0D2JTK1_9CHLO</name>
<feature type="region of interest" description="Disordered" evidence="9">
    <location>
        <begin position="141"/>
        <end position="182"/>
    </location>
</feature>
<keyword evidence="5" id="KW-0653">Protein transport</keyword>
<evidence type="ECO:0000256" key="6">
    <source>
        <dbReference type="ARBA" id="ARBA00022989"/>
    </source>
</evidence>
<keyword evidence="4 10" id="KW-0812">Transmembrane</keyword>
<dbReference type="GO" id="GO:0031201">
    <property type="term" value="C:SNARE complex"/>
    <property type="evidence" value="ECO:0007669"/>
    <property type="project" value="TreeGrafter"/>
</dbReference>
<dbReference type="InterPro" id="IPR000727">
    <property type="entry name" value="T_SNARE_dom"/>
</dbReference>
<gene>
    <name evidence="12" type="ORF">MNEG_5739</name>
</gene>
<evidence type="ECO:0000313" key="12">
    <source>
        <dbReference type="EMBL" id="KIZ02223.1"/>
    </source>
</evidence>